<dbReference type="PANTHER" id="PTHR14522:SF2">
    <property type="entry name" value="PROLINE-RICH PROTEIN 14"/>
    <property type="match status" value="1"/>
</dbReference>
<dbReference type="OMA" id="MVQVSQS"/>
<dbReference type="Proteomes" id="UP000265040">
    <property type="component" value="Chromosome 8"/>
</dbReference>
<dbReference type="InParanoid" id="A0A3Q1JD84"/>
<dbReference type="InterPro" id="IPR026320">
    <property type="entry name" value="PRR14"/>
</dbReference>
<feature type="region of interest" description="Disordered" evidence="2">
    <location>
        <begin position="921"/>
        <end position="960"/>
    </location>
</feature>
<reference evidence="4" key="2">
    <citation type="submission" date="2025-08" db="UniProtKB">
        <authorList>
            <consortium name="Ensembl"/>
        </authorList>
    </citation>
    <scope>IDENTIFICATION</scope>
</reference>
<gene>
    <name evidence="4" type="primary">PRR14</name>
</gene>
<dbReference type="InterPro" id="IPR028149">
    <property type="entry name" value="Tantalus-like"/>
</dbReference>
<proteinExistence type="predicted"/>
<evidence type="ECO:0000313" key="5">
    <source>
        <dbReference type="Proteomes" id="UP000265040"/>
    </source>
</evidence>
<dbReference type="GeneTree" id="ENSGT00520000055626"/>
<feature type="compositionally biased region" description="Basic residues" evidence="2">
    <location>
        <begin position="551"/>
        <end position="567"/>
    </location>
</feature>
<accession>A0A3Q1JD84</accession>
<dbReference type="PANTHER" id="PTHR14522">
    <property type="entry name" value="EMO2-RELATED"/>
    <property type="match status" value="1"/>
</dbReference>
<feature type="compositionally biased region" description="Basic residues" evidence="2">
    <location>
        <begin position="951"/>
        <end position="960"/>
    </location>
</feature>
<keyword evidence="5" id="KW-1185">Reference proteome</keyword>
<keyword evidence="1" id="KW-0597">Phosphoprotein</keyword>
<dbReference type="STRING" id="64144.ENSATEP00000032967"/>
<evidence type="ECO:0000259" key="3">
    <source>
        <dbReference type="Pfam" id="PF15386"/>
    </source>
</evidence>
<evidence type="ECO:0000256" key="2">
    <source>
        <dbReference type="SAM" id="MobiDB-lite"/>
    </source>
</evidence>
<feature type="compositionally biased region" description="Low complexity" evidence="2">
    <location>
        <begin position="769"/>
        <end position="782"/>
    </location>
</feature>
<feature type="region of interest" description="Disordered" evidence="2">
    <location>
        <begin position="550"/>
        <end position="571"/>
    </location>
</feature>
<reference evidence="4" key="3">
    <citation type="submission" date="2025-09" db="UniProtKB">
        <authorList>
            <consortium name="Ensembl"/>
        </authorList>
    </citation>
    <scope>IDENTIFICATION</scope>
</reference>
<feature type="compositionally biased region" description="Polar residues" evidence="2">
    <location>
        <begin position="459"/>
        <end position="481"/>
    </location>
</feature>
<feature type="region of interest" description="Disordered" evidence="2">
    <location>
        <begin position="22"/>
        <end position="108"/>
    </location>
</feature>
<evidence type="ECO:0000256" key="1">
    <source>
        <dbReference type="ARBA" id="ARBA00022553"/>
    </source>
</evidence>
<dbReference type="Ensembl" id="ENSATET00000033447.3">
    <property type="protein sequence ID" value="ENSATEP00000032967.2"/>
    <property type="gene ID" value="ENSATEG00000022710.3"/>
</dbReference>
<feature type="compositionally biased region" description="Polar residues" evidence="2">
    <location>
        <begin position="792"/>
        <end position="809"/>
    </location>
</feature>
<feature type="region of interest" description="Disordered" evidence="2">
    <location>
        <begin position="725"/>
        <end position="809"/>
    </location>
</feature>
<sequence>MLTYPCDSVPQIVCPMAEDAIPPNPFCSAPPHSEPPPPLLPLSSITPSLANYGIPTQRRSGRIQGVRSQTPKKQSNTDSGAAQNPSPTKRQREGGSMVQVLQSKQPTVESTIVHAKQNEDFNDMTECQNKKNVQKNPHQTNVPAAENVDEQFADNTTHSHTDTAKSDMDTGIELDTLVENASVPKGWVIGPLFQSFKSKMASFTEIVMSPVKLFRANSPPPSMDHPEKVSQQSADGLCDFGYSEPSSMLHPDGQTETSCSETEANQQRPSNVENTQDTKTVAIKYCKKLVFDKELLTRSTEKANECAITQKETNGHDSVPLQHSSLPCFVFENVSESVESAVGPSILLQSSVNESKLELSSAIEEQKGVALLKPLPRKCTGNRSELKKFISKSLISDCKKQESDIEASGSTDINKTVPLSLSGCYTQPDTDCLQMDDENNGSKIENCRMIRQSLRNNLNSANGRTLKPSTDVQQLGDSTAGVSRAKRGQKQQGHSQVLMKRKKRTGEICTDDTRKQELLNVPSDSGIWREPPRREAVLTSTIVDTKETLKPARKRKDVSTRTNKKGKGGQEMLPTVNEALLKTKTESSPEAMVVCSLDKSTDLSITNQNVCSSSKMKPRLKTKVGLVKPNVSIDDSMDLETTVAISSTKQVEEELLSDVLVCPGIKQLQTKRRNTNKKTLKRKSPVQASSVTESNSTLVSTSSVPTMEPSELMATDFNISLSDQKEEKMKTGLNQPSKRPKKGLEGAFKSESGGAQKAKQCMNNINLISKESQSQEGKSKTSNDPVYFEMTPSESNHQPGPSSSQTHPSCSVLLNNEVKHVVNEKEKSPDSVLDEVFSTDLNVSRLRSSARRVNIKPRRADNQRRKCRVLHSRTCNDKEVTNSVTMEDTDLATTPKHPSEKGFSRCLLRSHSCPEIPSFRSHETPWTPSLHSPHHSRTSTSHQHQPSHTPHVPHAHKSALRARRHTVCSVEVEREIAPLCLRKEVYPSRRSAPYDGVAQYLSPTLALSPSTTLSALASCFLSSPLAFLSKKTDRRSSASSPSKSSHVSSPTSSSSTSPLTPSTWHFPGFLQSGGTPHATLDSSNSRNPLVCESERRQQCEEEEFGEDTGSSSQEYEDVGLREEKALSDSEIKVVQKHEERGKVSSIRIRKTLPKPQNNLTPMGLPKPIRLKKKEFSLEEIYTNKNFSKPPESRLETIFEVPLNRRNGSESWFGQRRVKRFLEFLEVGEARKPKRPLVGIGKTGVLSSRTRRGGFTKDEPSLPTVQDVDSMLCAKLDELNLWLIHDQNS</sequence>
<feature type="compositionally biased region" description="Low complexity" evidence="2">
    <location>
        <begin position="1037"/>
        <end position="1063"/>
    </location>
</feature>
<feature type="compositionally biased region" description="Polar residues" evidence="2">
    <location>
        <begin position="254"/>
        <end position="275"/>
    </location>
</feature>
<feature type="compositionally biased region" description="Low complexity" evidence="2">
    <location>
        <begin position="938"/>
        <end position="950"/>
    </location>
</feature>
<feature type="compositionally biased region" description="Polar residues" evidence="2">
    <location>
        <begin position="66"/>
        <end position="88"/>
    </location>
</feature>
<feature type="region of interest" description="Disordered" evidence="2">
    <location>
        <begin position="218"/>
        <end position="275"/>
    </location>
</feature>
<dbReference type="Pfam" id="PF15386">
    <property type="entry name" value="Tantalus"/>
    <property type="match status" value="1"/>
</dbReference>
<reference evidence="4" key="1">
    <citation type="submission" date="2021-04" db="EMBL/GenBank/DDBJ databases">
        <authorList>
            <consortium name="Wellcome Sanger Institute Data Sharing"/>
        </authorList>
    </citation>
    <scope>NUCLEOTIDE SEQUENCE [LARGE SCALE GENOMIC DNA]</scope>
</reference>
<feature type="domain" description="Tantalus-like" evidence="3">
    <location>
        <begin position="1159"/>
        <end position="1216"/>
    </location>
</feature>
<feature type="region of interest" description="Disordered" evidence="2">
    <location>
        <begin position="459"/>
        <end position="504"/>
    </location>
</feature>
<protein>
    <recommendedName>
        <fullName evidence="3">Tantalus-like domain-containing protein</fullName>
    </recommendedName>
</protein>
<feature type="compositionally biased region" description="Polar residues" evidence="2">
    <location>
        <begin position="686"/>
        <end position="705"/>
    </location>
</feature>
<evidence type="ECO:0000313" key="4">
    <source>
        <dbReference type="Ensembl" id="ENSATEP00000032967.2"/>
    </source>
</evidence>
<feature type="region of interest" description="Disordered" evidence="2">
    <location>
        <begin position="1033"/>
        <end position="1123"/>
    </location>
</feature>
<organism evidence="4 5">
    <name type="scientific">Anabas testudineus</name>
    <name type="common">Climbing perch</name>
    <name type="synonym">Anthias testudineus</name>
    <dbReference type="NCBI Taxonomy" id="64144"/>
    <lineage>
        <taxon>Eukaryota</taxon>
        <taxon>Metazoa</taxon>
        <taxon>Chordata</taxon>
        <taxon>Craniata</taxon>
        <taxon>Vertebrata</taxon>
        <taxon>Euteleostomi</taxon>
        <taxon>Actinopterygii</taxon>
        <taxon>Neopterygii</taxon>
        <taxon>Teleostei</taxon>
        <taxon>Neoteleostei</taxon>
        <taxon>Acanthomorphata</taxon>
        <taxon>Anabantaria</taxon>
        <taxon>Anabantiformes</taxon>
        <taxon>Anabantoidei</taxon>
        <taxon>Anabantidae</taxon>
        <taxon>Anabas</taxon>
    </lineage>
</organism>
<feature type="compositionally biased region" description="Polar residues" evidence="2">
    <location>
        <begin position="99"/>
        <end position="108"/>
    </location>
</feature>
<feature type="compositionally biased region" description="Basic residues" evidence="2">
    <location>
        <begin position="672"/>
        <end position="684"/>
    </location>
</feature>
<feature type="region of interest" description="Disordered" evidence="2">
    <location>
        <begin position="672"/>
        <end position="705"/>
    </location>
</feature>
<name>A0A3Q1JD84_ANATE</name>